<gene>
    <name evidence="1" type="ORF">GCM10009680_87330</name>
</gene>
<name>A0ABN2JNX9_9ACTN</name>
<protein>
    <submittedName>
        <fullName evidence="1">Uncharacterized protein</fullName>
    </submittedName>
</protein>
<proteinExistence type="predicted"/>
<organism evidence="1 2">
    <name type="scientific">Streptomyces yatensis</name>
    <dbReference type="NCBI Taxonomy" id="155177"/>
    <lineage>
        <taxon>Bacteria</taxon>
        <taxon>Bacillati</taxon>
        <taxon>Actinomycetota</taxon>
        <taxon>Actinomycetes</taxon>
        <taxon>Kitasatosporales</taxon>
        <taxon>Streptomycetaceae</taxon>
        <taxon>Streptomyces</taxon>
        <taxon>Streptomyces violaceusniger group</taxon>
    </lineage>
</organism>
<sequence>MPEWVAYFDAAKHAGARAVSARDLNSIDQPSRASLHFTHALALRKPGFDRVRVMDRIGLAAALFDEGEPEQAAAAAQQALTEAVRINSTLMTSRLNTLLDAARPYRTTAVHEVHTRTADLAAARPTTIAA</sequence>
<keyword evidence="2" id="KW-1185">Reference proteome</keyword>
<dbReference type="EMBL" id="BAAALR010000177">
    <property type="protein sequence ID" value="GAA1733576.1"/>
    <property type="molecule type" value="Genomic_DNA"/>
</dbReference>
<reference evidence="1 2" key="1">
    <citation type="journal article" date="2019" name="Int. J. Syst. Evol. Microbiol.">
        <title>The Global Catalogue of Microorganisms (GCM) 10K type strain sequencing project: providing services to taxonomists for standard genome sequencing and annotation.</title>
        <authorList>
            <consortium name="The Broad Institute Genomics Platform"/>
            <consortium name="The Broad Institute Genome Sequencing Center for Infectious Disease"/>
            <person name="Wu L."/>
            <person name="Ma J."/>
        </authorList>
    </citation>
    <scope>NUCLEOTIDE SEQUENCE [LARGE SCALE GENOMIC DNA]</scope>
    <source>
        <strain evidence="1 2">JCM 13244</strain>
    </source>
</reference>
<comment type="caution">
    <text evidence="1">The sequence shown here is derived from an EMBL/GenBank/DDBJ whole genome shotgun (WGS) entry which is preliminary data.</text>
</comment>
<dbReference type="Proteomes" id="UP001499947">
    <property type="component" value="Unassembled WGS sequence"/>
</dbReference>
<evidence type="ECO:0000313" key="2">
    <source>
        <dbReference type="Proteomes" id="UP001499947"/>
    </source>
</evidence>
<accession>A0ABN2JNX9</accession>
<evidence type="ECO:0000313" key="1">
    <source>
        <dbReference type="EMBL" id="GAA1733576.1"/>
    </source>
</evidence>